<reference evidence="20" key="1">
    <citation type="submission" date="2025-08" db="UniProtKB">
        <authorList>
            <consortium name="Ensembl"/>
        </authorList>
    </citation>
    <scope>IDENTIFICATION</scope>
</reference>
<comment type="function">
    <text evidence="17">Glycogenin participates in the glycogen biosynthetic process along with glycogen synthase and glycogen branching enzyme. It catalyzes the formation of a short alpha (1,4)-glucosyl chain covalently attached via a glucose 1-O-tyrosyl linkage to internal tyrosine residues and these chains act as primers for the elongation reaction catalyzed by glycogen synthase.</text>
</comment>
<dbReference type="CDD" id="cd02537">
    <property type="entry name" value="GT8_Glycogenin"/>
    <property type="match status" value="1"/>
</dbReference>
<protein>
    <recommendedName>
        <fullName evidence="18">Glycogenin-1</fullName>
        <ecNumber evidence="14">2.4.1.186</ecNumber>
    </recommendedName>
</protein>
<comment type="catalytic activity">
    <reaction evidence="16">
        <text>L-tyrosyl-[glycogenin] + UDP-alpha-D-glucose = alpha-D-glucosyl-L-tyrosyl-[glycogenin] + UDP + H(+)</text>
        <dbReference type="Rhea" id="RHEA:23360"/>
        <dbReference type="Rhea" id="RHEA-COMP:14604"/>
        <dbReference type="Rhea" id="RHEA-COMP:14605"/>
        <dbReference type="ChEBI" id="CHEBI:15378"/>
        <dbReference type="ChEBI" id="CHEBI:46858"/>
        <dbReference type="ChEBI" id="CHEBI:58223"/>
        <dbReference type="ChEBI" id="CHEBI:58885"/>
        <dbReference type="ChEBI" id="CHEBI:140573"/>
        <dbReference type="EC" id="2.4.1.186"/>
    </reaction>
    <physiologicalReaction direction="left-to-right" evidence="16">
        <dbReference type="Rhea" id="RHEA:23361"/>
    </physiologicalReaction>
</comment>
<dbReference type="Pfam" id="PF01501">
    <property type="entry name" value="Glyco_transf_8"/>
    <property type="match status" value="2"/>
</dbReference>
<dbReference type="Proteomes" id="UP000694415">
    <property type="component" value="Unplaced"/>
</dbReference>
<evidence type="ECO:0000256" key="1">
    <source>
        <dbReference type="ARBA" id="ARBA00001936"/>
    </source>
</evidence>
<sequence length="465" mass="51256">MNTVTGVTFERSLLIESLLPFLFLPQATQLCPLPFPGPGRNARGAVSNRCPLGTSACGSPGPPRPQCAPGRMRPGLEPARPRDGRYKSGGLRTPALPAGRGHLPAPGSSDPPGHTMTDQAFVTLTTNDAYAKGALVLGSSLKQHRTTRRMVVLTSPQVSDSMRKVLETVFDEVIMVDVLDSGDSAHLTLMKRPELGITLTKLHCWSLTHYSKCVFMDADTLVLSNIDDLFEREELSAAPDPGWPDCFNSGVFVYQPSIETYNQLLHLASEQGSFDGGDQGLLNTYFSGWATTDITKHLPFVYNLSSISIYSYLPAFKAFGKNAKVVHFLGRTKPWNYTYNPQTKSVNCDSQDPTVSHPEFLNLWWDTFTTNVLPLLQHHGLVKDASSYLMMLSDLVYTLAFSCGFCRKEHVSGALSDLSFGEAPAAPQPSMSSEERKERWEQGQADYMGADSFDNIKRKLDTYLQ</sequence>
<evidence type="ECO:0000256" key="7">
    <source>
        <dbReference type="ARBA" id="ARBA00022679"/>
    </source>
</evidence>
<keyword evidence="8" id="KW-0479">Metal-binding</keyword>
<dbReference type="AlphaFoldDB" id="A0A8C6I261"/>
<evidence type="ECO:0000256" key="10">
    <source>
        <dbReference type="ARBA" id="ARBA00023180"/>
    </source>
</evidence>
<evidence type="ECO:0000256" key="18">
    <source>
        <dbReference type="ARBA" id="ARBA00073708"/>
    </source>
</evidence>
<accession>A0A8C6I261</accession>
<evidence type="ECO:0000256" key="4">
    <source>
        <dbReference type="ARBA" id="ARBA00004964"/>
    </source>
</evidence>
<evidence type="ECO:0000256" key="17">
    <source>
        <dbReference type="ARBA" id="ARBA00049637"/>
    </source>
</evidence>
<dbReference type="GO" id="GO:0008466">
    <property type="term" value="F:glycogenin glucosyltransferase activity"/>
    <property type="evidence" value="ECO:0007669"/>
    <property type="project" value="UniProtKB-EC"/>
</dbReference>
<evidence type="ECO:0000256" key="9">
    <source>
        <dbReference type="ARBA" id="ARBA00023056"/>
    </source>
</evidence>
<keyword evidence="6" id="KW-0597">Phosphoprotein</keyword>
<feature type="region of interest" description="Disordered" evidence="19">
    <location>
        <begin position="54"/>
        <end position="114"/>
    </location>
</feature>
<evidence type="ECO:0000256" key="15">
    <source>
        <dbReference type="ARBA" id="ARBA00047374"/>
    </source>
</evidence>
<comment type="catalytic activity">
    <reaction evidence="15">
        <text>[1,4-alpha-D-glucosyl](n)-L-tyrosyl-[glycogenin] + UDP-alpha-D-glucose = [1,4-alpha-D-glucosyl](n+1)-L-tyrosyl-[glycogenin] + UDP + H(+)</text>
        <dbReference type="Rhea" id="RHEA:56560"/>
        <dbReference type="Rhea" id="RHEA-COMP:14606"/>
        <dbReference type="Rhea" id="RHEA-COMP:14607"/>
        <dbReference type="ChEBI" id="CHEBI:15378"/>
        <dbReference type="ChEBI" id="CHEBI:58223"/>
        <dbReference type="ChEBI" id="CHEBI:58885"/>
        <dbReference type="ChEBI" id="CHEBI:140574"/>
        <dbReference type="EC" id="2.4.1.186"/>
    </reaction>
    <physiologicalReaction direction="left-to-right" evidence="15">
        <dbReference type="Rhea" id="RHEA:56561"/>
    </physiologicalReaction>
</comment>
<dbReference type="InterPro" id="IPR002495">
    <property type="entry name" value="Glyco_trans_8"/>
</dbReference>
<evidence type="ECO:0000256" key="5">
    <source>
        <dbReference type="ARBA" id="ARBA00022490"/>
    </source>
</evidence>
<dbReference type="GO" id="GO:0030145">
    <property type="term" value="F:manganese ion binding"/>
    <property type="evidence" value="ECO:0007669"/>
    <property type="project" value="Ensembl"/>
</dbReference>
<evidence type="ECO:0000256" key="2">
    <source>
        <dbReference type="ARBA" id="ARBA00004123"/>
    </source>
</evidence>
<keyword evidence="10" id="KW-0325">Glycoprotein</keyword>
<keyword evidence="11" id="KW-0464">Manganese</keyword>
<dbReference type="SUPFAM" id="SSF53448">
    <property type="entry name" value="Nucleotide-diphospho-sugar transferases"/>
    <property type="match status" value="1"/>
</dbReference>
<organism evidence="20 21">
    <name type="scientific">Mus spicilegus</name>
    <name type="common">Mound-building mouse</name>
    <dbReference type="NCBI Taxonomy" id="10103"/>
    <lineage>
        <taxon>Eukaryota</taxon>
        <taxon>Metazoa</taxon>
        <taxon>Chordata</taxon>
        <taxon>Craniata</taxon>
        <taxon>Vertebrata</taxon>
        <taxon>Euteleostomi</taxon>
        <taxon>Mammalia</taxon>
        <taxon>Eutheria</taxon>
        <taxon>Euarchontoglires</taxon>
        <taxon>Glires</taxon>
        <taxon>Rodentia</taxon>
        <taxon>Myomorpha</taxon>
        <taxon>Muroidea</taxon>
        <taxon>Muridae</taxon>
        <taxon>Murinae</taxon>
        <taxon>Mus</taxon>
        <taxon>Mus</taxon>
    </lineage>
</organism>
<evidence type="ECO:0000256" key="14">
    <source>
        <dbReference type="ARBA" id="ARBA00038934"/>
    </source>
</evidence>
<keyword evidence="5" id="KW-0963">Cytoplasm</keyword>
<dbReference type="GO" id="GO:0042803">
    <property type="term" value="F:protein homodimerization activity"/>
    <property type="evidence" value="ECO:0007669"/>
    <property type="project" value="Ensembl"/>
</dbReference>
<dbReference type="GeneTree" id="ENSGT00940000154674"/>
<name>A0A8C6I261_MUSSI</name>
<evidence type="ECO:0000256" key="8">
    <source>
        <dbReference type="ARBA" id="ARBA00022723"/>
    </source>
</evidence>
<evidence type="ECO:0000256" key="6">
    <source>
        <dbReference type="ARBA" id="ARBA00022553"/>
    </source>
</evidence>
<dbReference type="GO" id="GO:0005737">
    <property type="term" value="C:cytoplasm"/>
    <property type="evidence" value="ECO:0007669"/>
    <property type="project" value="UniProtKB-SubCell"/>
</dbReference>
<keyword evidence="21" id="KW-1185">Reference proteome</keyword>
<dbReference type="Gene3D" id="3.90.550.10">
    <property type="entry name" value="Spore Coat Polysaccharide Biosynthesis Protein SpsA, Chain A"/>
    <property type="match status" value="1"/>
</dbReference>
<evidence type="ECO:0000256" key="3">
    <source>
        <dbReference type="ARBA" id="ARBA00004496"/>
    </source>
</evidence>
<keyword evidence="7" id="KW-0808">Transferase</keyword>
<dbReference type="PANTHER" id="PTHR11183">
    <property type="entry name" value="GLYCOGENIN SUBFAMILY MEMBER"/>
    <property type="match status" value="1"/>
</dbReference>
<dbReference type="InterPro" id="IPR029044">
    <property type="entry name" value="Nucleotide-diphossugar_trans"/>
</dbReference>
<evidence type="ECO:0000313" key="20">
    <source>
        <dbReference type="Ensembl" id="ENSMSIP00000030197.1"/>
    </source>
</evidence>
<dbReference type="Ensembl" id="ENSMSIT00000038029.1">
    <property type="protein sequence ID" value="ENSMSIP00000030197.1"/>
    <property type="gene ID" value="ENSMSIG00000025310.1"/>
</dbReference>
<dbReference type="EC" id="2.4.1.186" evidence="14"/>
<keyword evidence="9" id="KW-0320">Glycogen biosynthesis</keyword>
<dbReference type="FunFam" id="3.90.550.10:FF:000025">
    <property type="entry name" value="Glycogenin-1 isoform 1"/>
    <property type="match status" value="1"/>
</dbReference>
<comment type="pathway">
    <text evidence="4">Glycan biosynthesis; glycogen biosynthesis.</text>
</comment>
<reference evidence="20" key="2">
    <citation type="submission" date="2025-09" db="UniProtKB">
        <authorList>
            <consortium name="Ensembl"/>
        </authorList>
    </citation>
    <scope>IDENTIFICATION</scope>
</reference>
<comment type="subcellular location">
    <subcellularLocation>
        <location evidence="3">Cytoplasm</location>
    </subcellularLocation>
    <subcellularLocation>
        <location evidence="2">Nucleus</location>
    </subcellularLocation>
</comment>
<dbReference type="GO" id="GO:0005978">
    <property type="term" value="P:glycogen biosynthetic process"/>
    <property type="evidence" value="ECO:0007669"/>
    <property type="project" value="UniProtKB-KW"/>
</dbReference>
<evidence type="ECO:0000256" key="13">
    <source>
        <dbReference type="ARBA" id="ARBA00038162"/>
    </source>
</evidence>
<evidence type="ECO:0000256" key="12">
    <source>
        <dbReference type="ARBA" id="ARBA00023242"/>
    </source>
</evidence>
<proteinExistence type="inferred from homology"/>
<keyword evidence="12" id="KW-0539">Nucleus</keyword>
<feature type="region of interest" description="Disordered" evidence="19">
    <location>
        <begin position="423"/>
        <end position="448"/>
    </location>
</feature>
<evidence type="ECO:0000256" key="16">
    <source>
        <dbReference type="ARBA" id="ARBA00047924"/>
    </source>
</evidence>
<evidence type="ECO:0000256" key="11">
    <source>
        <dbReference type="ARBA" id="ARBA00023211"/>
    </source>
</evidence>
<evidence type="ECO:0000256" key="19">
    <source>
        <dbReference type="SAM" id="MobiDB-lite"/>
    </source>
</evidence>
<dbReference type="InterPro" id="IPR050587">
    <property type="entry name" value="GNT1/Glycosyltrans_8"/>
</dbReference>
<dbReference type="GO" id="GO:0005634">
    <property type="term" value="C:nucleus"/>
    <property type="evidence" value="ECO:0007669"/>
    <property type="project" value="UniProtKB-SubCell"/>
</dbReference>
<evidence type="ECO:0000313" key="21">
    <source>
        <dbReference type="Proteomes" id="UP000694415"/>
    </source>
</evidence>
<comment type="similarity">
    <text evidence="13">Belongs to the glycosyltransferase 8 family. Glycogenin subfamily.</text>
</comment>
<comment type="cofactor">
    <cofactor evidence="1">
        <name>Mn(2+)</name>
        <dbReference type="ChEBI" id="CHEBI:29035"/>
    </cofactor>
</comment>